<dbReference type="InterPro" id="IPR000253">
    <property type="entry name" value="FHA_dom"/>
</dbReference>
<dbReference type="Proteomes" id="UP000249293">
    <property type="component" value="Chromosome 3"/>
</dbReference>
<dbReference type="GO" id="GO:0005524">
    <property type="term" value="F:ATP binding"/>
    <property type="evidence" value="ECO:0007669"/>
    <property type="project" value="UniProtKB-UniRule"/>
</dbReference>
<dbReference type="RefSeq" id="XP_029322543.1">
    <property type="nucleotide sequence ID" value="XM_029466683.1"/>
</dbReference>
<dbReference type="GO" id="GO:0030447">
    <property type="term" value="P:filamentous growth"/>
    <property type="evidence" value="ECO:0007669"/>
    <property type="project" value="UniProtKB-ARBA"/>
</dbReference>
<comment type="similarity">
    <text evidence="1">Belongs to the protein kinase superfamily. CAMK Ser/Thr protein kinase family. CHEK2 subfamily.</text>
</comment>
<accession>A0A2U9R7H3</accession>
<dbReference type="SUPFAM" id="SSF49879">
    <property type="entry name" value="SMAD/FHA domain"/>
    <property type="match status" value="1"/>
</dbReference>
<dbReference type="SMART" id="SM00240">
    <property type="entry name" value="FHA"/>
    <property type="match status" value="1"/>
</dbReference>
<dbReference type="STRING" id="4909.A0A2U9R7H3"/>
<dbReference type="InterPro" id="IPR000719">
    <property type="entry name" value="Prot_kinase_dom"/>
</dbReference>
<evidence type="ECO:0000256" key="4">
    <source>
        <dbReference type="PROSITE-ProRule" id="PRU10141"/>
    </source>
</evidence>
<dbReference type="GeneID" id="40384861"/>
<dbReference type="PROSITE" id="PS50006">
    <property type="entry name" value="FHA_DOMAIN"/>
    <property type="match status" value="1"/>
</dbReference>
<keyword evidence="3 4" id="KW-0067">ATP-binding</keyword>
<dbReference type="InterPro" id="IPR008271">
    <property type="entry name" value="Ser/Thr_kinase_AS"/>
</dbReference>
<evidence type="ECO:0000313" key="7">
    <source>
        <dbReference type="EMBL" id="AWU77066.1"/>
    </source>
</evidence>
<gene>
    <name evidence="7" type="ORF">C5L36_0C09730</name>
</gene>
<organism evidence="7 8">
    <name type="scientific">Pichia kudriavzevii</name>
    <name type="common">Yeast</name>
    <name type="synonym">Issatchenkia orientalis</name>
    <dbReference type="NCBI Taxonomy" id="4909"/>
    <lineage>
        <taxon>Eukaryota</taxon>
        <taxon>Fungi</taxon>
        <taxon>Dikarya</taxon>
        <taxon>Ascomycota</taxon>
        <taxon>Saccharomycotina</taxon>
        <taxon>Pichiomycetes</taxon>
        <taxon>Pichiales</taxon>
        <taxon>Pichiaceae</taxon>
        <taxon>Pichia</taxon>
    </lineage>
</organism>
<proteinExistence type="inferred from homology"/>
<dbReference type="SUPFAM" id="SSF56112">
    <property type="entry name" value="Protein kinase-like (PK-like)"/>
    <property type="match status" value="1"/>
</dbReference>
<dbReference type="InterPro" id="IPR011009">
    <property type="entry name" value="Kinase-like_dom_sf"/>
</dbReference>
<protein>
    <recommendedName>
        <fullName evidence="9">Meiosis-specific serine/threonine-protein kinase MEK1</fullName>
    </recommendedName>
</protein>
<feature type="binding site" evidence="4">
    <location>
        <position position="222"/>
    </location>
    <ligand>
        <name>ATP</name>
        <dbReference type="ChEBI" id="CHEBI:30616"/>
    </ligand>
</feature>
<sequence>MKNTQSRLAAHHFSNSNLSWTSFTLEEHYQLHEMLIFLTTLIDSFLLFRPSFSEREGLYLRKMSIPAGWLFDNKVRIPLYKNRVIALGRLPLEQNNRRIERIQINNSRVSATHCYIWHIQFDSNTNSICYIKDVSRNGTLIGGKKMGKGNFSILRNNDVISLCGGVHFQYLANTEAQVVEVGKPSSIKDWVILSDIIGVGTFGKVQISFHRKDIAKKFYAVKTVQYRKDDRKTRVEHYILSTVNHINIIKIEESIIDFKNGVLKMFQKLAIGGDLFSYLSQDGDVLQGLNESEAVFALYQVCSGLYYLHSKGIVHRDLKLDNILIMGAPLVYPHLAIADFGIAKEIPVVATPTNKGRFYMKTMVGTAEYAAPEIDLGANIVRKKKMGNRKPKFIDDFFFENSGGNKSAYYTEKVDSWSLGVVGHILFSGVSPFYSTTVEEIINKSKLGKIDLGTSKWKDVSPISKIFIQSCLQVDSSRRSSISECLNNAIFTSGGRKELMQRLLREAIHR</sequence>
<dbReference type="PANTHER" id="PTHR24347">
    <property type="entry name" value="SERINE/THREONINE-PROTEIN KINASE"/>
    <property type="match status" value="1"/>
</dbReference>
<dbReference type="Pfam" id="PF00069">
    <property type="entry name" value="Pkinase"/>
    <property type="match status" value="2"/>
</dbReference>
<name>A0A2U9R7H3_PICKU</name>
<dbReference type="PROSITE" id="PS00108">
    <property type="entry name" value="PROTEIN_KINASE_ST"/>
    <property type="match status" value="1"/>
</dbReference>
<dbReference type="Pfam" id="PF00498">
    <property type="entry name" value="FHA"/>
    <property type="match status" value="1"/>
</dbReference>
<dbReference type="PROSITE" id="PS50011">
    <property type="entry name" value="PROTEIN_KINASE_DOM"/>
    <property type="match status" value="1"/>
</dbReference>
<evidence type="ECO:0000256" key="2">
    <source>
        <dbReference type="ARBA" id="ARBA00022741"/>
    </source>
</evidence>
<dbReference type="OrthoDB" id="74764at2759"/>
<dbReference type="VEuPathDB" id="FungiDB:C5L36_0C09730"/>
<evidence type="ECO:0000256" key="3">
    <source>
        <dbReference type="ARBA" id="ARBA00022840"/>
    </source>
</evidence>
<dbReference type="Gene3D" id="1.10.510.10">
    <property type="entry name" value="Transferase(Phosphotransferase) domain 1"/>
    <property type="match status" value="1"/>
</dbReference>
<dbReference type="AlphaFoldDB" id="A0A2U9R7H3"/>
<dbReference type="PROSITE" id="PS00107">
    <property type="entry name" value="PROTEIN_KINASE_ATP"/>
    <property type="match status" value="1"/>
</dbReference>
<evidence type="ECO:0000259" key="5">
    <source>
        <dbReference type="PROSITE" id="PS50006"/>
    </source>
</evidence>
<dbReference type="InterPro" id="IPR017441">
    <property type="entry name" value="Protein_kinase_ATP_BS"/>
</dbReference>
<keyword evidence="2 4" id="KW-0547">Nucleotide-binding</keyword>
<dbReference type="SMART" id="SM00220">
    <property type="entry name" value="S_TKc"/>
    <property type="match status" value="1"/>
</dbReference>
<evidence type="ECO:0008006" key="9">
    <source>
        <dbReference type="Google" id="ProtNLM"/>
    </source>
</evidence>
<evidence type="ECO:0000256" key="1">
    <source>
        <dbReference type="ARBA" id="ARBA00005575"/>
    </source>
</evidence>
<feature type="domain" description="FHA" evidence="5">
    <location>
        <begin position="85"/>
        <end position="146"/>
    </location>
</feature>
<evidence type="ECO:0000313" key="8">
    <source>
        <dbReference type="Proteomes" id="UP000249293"/>
    </source>
</evidence>
<evidence type="ECO:0000259" key="6">
    <source>
        <dbReference type="PROSITE" id="PS50011"/>
    </source>
</evidence>
<dbReference type="Gene3D" id="2.60.200.20">
    <property type="match status" value="1"/>
</dbReference>
<dbReference type="KEGG" id="pkz:C5L36_0C09730"/>
<dbReference type="InterPro" id="IPR008984">
    <property type="entry name" value="SMAD_FHA_dom_sf"/>
</dbReference>
<keyword evidence="8" id="KW-1185">Reference proteome</keyword>
<dbReference type="GO" id="GO:0004672">
    <property type="term" value="F:protein kinase activity"/>
    <property type="evidence" value="ECO:0007669"/>
    <property type="project" value="InterPro"/>
</dbReference>
<feature type="domain" description="Protein kinase" evidence="6">
    <location>
        <begin position="191"/>
        <end position="491"/>
    </location>
</feature>
<dbReference type="EMBL" id="CP028775">
    <property type="protein sequence ID" value="AWU77066.1"/>
    <property type="molecule type" value="Genomic_DNA"/>
</dbReference>
<dbReference type="CDD" id="cd22670">
    <property type="entry name" value="FHA_MEK1-like"/>
    <property type="match status" value="1"/>
</dbReference>
<reference evidence="7 8" key="1">
    <citation type="submission" date="2018-06" db="EMBL/GenBank/DDBJ databases">
        <title>Population genomics shows no distinction between pathogenic Candida krusei and environmental Pichia kudriavzevii: One species, four names.</title>
        <authorList>
            <person name="Douglass A.P."/>
            <person name="Offei B."/>
            <person name="Braun-Galleani S."/>
            <person name="Coughlan A.Y."/>
            <person name="Martos A."/>
            <person name="Ortiz-Merino R.A."/>
            <person name="Byrne K.P."/>
            <person name="Wolfe K.H."/>
        </authorList>
    </citation>
    <scope>NUCLEOTIDE SEQUENCE [LARGE SCALE GENOMIC DNA]</scope>
    <source>
        <strain evidence="7 8">CBS573</strain>
    </source>
</reference>